<dbReference type="InterPro" id="IPR025213">
    <property type="entry name" value="Sim4_Fta2"/>
</dbReference>
<dbReference type="Pfam" id="PF13095">
    <property type="entry name" value="FTA2"/>
    <property type="match status" value="1"/>
</dbReference>
<reference evidence="1 2" key="1">
    <citation type="submission" date="2016-12" db="EMBL/GenBank/DDBJ databases">
        <title>Draft genome sequence of Fusarium oxysporum causing rot on Narcissus.</title>
        <authorList>
            <person name="Armitage A.D."/>
            <person name="Taylor A."/>
            <person name="Clarkson J.P."/>
            <person name="Harrison R.J."/>
            <person name="Jackson A.C."/>
        </authorList>
    </citation>
    <scope>NUCLEOTIDE SEQUENCE [LARGE SCALE GENOMIC DNA]</scope>
    <source>
        <strain evidence="1 2">N139</strain>
    </source>
</reference>
<feature type="non-terminal residue" evidence="1">
    <location>
        <position position="1"/>
    </location>
</feature>
<dbReference type="EMBL" id="MQTW01002901">
    <property type="protein sequence ID" value="RYC77090.1"/>
    <property type="molecule type" value="Genomic_DNA"/>
</dbReference>
<evidence type="ECO:0008006" key="3">
    <source>
        <dbReference type="Google" id="ProtNLM"/>
    </source>
</evidence>
<evidence type="ECO:0000313" key="1">
    <source>
        <dbReference type="EMBL" id="RYC77090.1"/>
    </source>
</evidence>
<organism evidence="1 2">
    <name type="scientific">Fusarium oxysporum f. sp. narcissi</name>
    <dbReference type="NCBI Taxonomy" id="451672"/>
    <lineage>
        <taxon>Eukaryota</taxon>
        <taxon>Fungi</taxon>
        <taxon>Dikarya</taxon>
        <taxon>Ascomycota</taxon>
        <taxon>Pezizomycotina</taxon>
        <taxon>Sordariomycetes</taxon>
        <taxon>Hypocreomycetidae</taxon>
        <taxon>Hypocreales</taxon>
        <taxon>Nectriaceae</taxon>
        <taxon>Fusarium</taxon>
        <taxon>Fusarium oxysporum species complex</taxon>
    </lineage>
</organism>
<protein>
    <recommendedName>
        <fullName evidence="3">Protein kinase domain-containing protein</fullName>
    </recommendedName>
</protein>
<sequence length="119" mass="13007">LVDSKYQESTIGGLKARAIVKSLASSNSGITSESIENIQNKVLSMNKAGIYNMDIRIVNFCDGLLVDFGSSWTEPHALLAAQSSEAAEEYKLADLVMFDQMVQDEELESCGEVKTIHSM</sequence>
<accession>A0A4Q2UU86</accession>
<evidence type="ECO:0000313" key="2">
    <source>
        <dbReference type="Proteomes" id="UP000290540"/>
    </source>
</evidence>
<comment type="caution">
    <text evidence="1">The sequence shown here is derived from an EMBL/GenBank/DDBJ whole genome shotgun (WGS) entry which is preliminary data.</text>
</comment>
<dbReference type="AlphaFoldDB" id="A0A4Q2UU86"/>
<name>A0A4Q2UU86_FUSOX</name>
<gene>
    <name evidence="1" type="ORF">BFJ63_vAg20036</name>
</gene>
<proteinExistence type="predicted"/>
<dbReference type="Proteomes" id="UP000290540">
    <property type="component" value="Unassembled WGS sequence"/>
</dbReference>